<comment type="pathway">
    <text evidence="1">Secondary metabolite biosynthesis; terpenoid biosynthesis.</text>
</comment>
<keyword evidence="4" id="KW-0460">Magnesium</keyword>
<dbReference type="InterPro" id="IPR050148">
    <property type="entry name" value="Terpene_synthase-like"/>
</dbReference>
<dbReference type="AlphaFoldDB" id="A0A1L3HRY9"/>
<proteinExistence type="evidence at transcript level"/>
<dbReference type="InterPro" id="IPR008949">
    <property type="entry name" value="Isoprenoid_synthase_dom_sf"/>
</dbReference>
<feature type="domain" description="Terpene synthase metal-binding" evidence="7">
    <location>
        <begin position="280"/>
        <end position="514"/>
    </location>
</feature>
<dbReference type="InterPro" id="IPR036965">
    <property type="entry name" value="Terpene_synth_N_sf"/>
</dbReference>
<comment type="similarity">
    <text evidence="2">Belongs to the terpene synthase family.</text>
</comment>
<gene>
    <name evidence="8" type="primary">KSL2</name>
</gene>
<evidence type="ECO:0000259" key="6">
    <source>
        <dbReference type="Pfam" id="PF01397"/>
    </source>
</evidence>
<dbReference type="Gene3D" id="1.10.600.10">
    <property type="entry name" value="Farnesyl Diphosphate Synthase"/>
    <property type="match status" value="1"/>
</dbReference>
<dbReference type="EMBL" id="KY057343">
    <property type="protein sequence ID" value="APG42603.1"/>
    <property type="molecule type" value="mRNA"/>
</dbReference>
<dbReference type="InterPro" id="IPR005630">
    <property type="entry name" value="Terpene_synthase_metal-bd"/>
</dbReference>
<accession>A0A1L3HRY9</accession>
<dbReference type="Pfam" id="PF03936">
    <property type="entry name" value="Terpene_synth_C"/>
    <property type="match status" value="1"/>
</dbReference>
<dbReference type="PANTHER" id="PTHR31739">
    <property type="entry name" value="ENT-COPALYL DIPHOSPHATE SYNTHASE, CHLOROPLASTIC"/>
    <property type="match status" value="1"/>
</dbReference>
<dbReference type="InterPro" id="IPR008930">
    <property type="entry name" value="Terpenoid_cyclase/PrenylTrfase"/>
</dbReference>
<dbReference type="PANTHER" id="PTHR31739:SF33">
    <property type="entry name" value="CIS-ABIENOL SYNTHASE, CHLOROPLASTIC"/>
    <property type="match status" value="1"/>
</dbReference>
<feature type="domain" description="Terpene synthase N-terminal" evidence="6">
    <location>
        <begin position="49"/>
        <end position="209"/>
    </location>
</feature>
<evidence type="ECO:0000256" key="3">
    <source>
        <dbReference type="ARBA" id="ARBA00022723"/>
    </source>
</evidence>
<evidence type="ECO:0000256" key="1">
    <source>
        <dbReference type="ARBA" id="ARBA00004721"/>
    </source>
</evidence>
<sequence>MSLAFTIGVTPFSGHRVGCLSQTFPVVKAIAKKSYAIGKSSLTTTDLLGELKEKLKGEEDDDSRAAATVPPSDIPSSLCIIDTLERLGVDRHFQSEIDTILEDTYRLWQKKHKVIYSSVTTHAMAFRLLRVKGYEVSSEELAPYADQERVSRQTTDVAMVIELYRAAYERMYEDESGLEKILAWTTTFLKHQLQSNSIPDKKLHQLVEFYLKNYNGITKRIAARRNLDLYDMSYYQALKPTDRFSNLCNEDFLVFARHDFNICQAQNQKDLQQLQRWYADCRLGTLKYGREAILMCYFLASLAMEDPELSYVRVASASNMVLVTCFDDFFDVGGSRQESYKIIELVKEWKEKPVAEYGSKEAEILFQALYNTVNEVAEMAGVEQGRGVKGFLVELWIEMLLAMKIELDTWTDGVQLSLDEYMSKSWMSTGCRISLLMSSMFLGVKLSEEMLRSEECSDLCRHVSIVRRLLNDVTTFERERKENKGSSVSILIAEGRSATEEEAIAEIKEVVDYYTRKQKQIVYKQATIFPRKFKDIFLEGCKIISHMYSSSDEFTSPQQLMADVKSLIYEPLTLSS</sequence>
<keyword evidence="5" id="KW-0456">Lyase</keyword>
<organism evidence="8">
    <name type="scientific">Salvia divinorum</name>
    <name type="common">Maria pastora</name>
    <name type="synonym">Diviner's sage</name>
    <dbReference type="NCBI Taxonomy" id="28513"/>
    <lineage>
        <taxon>Eukaryota</taxon>
        <taxon>Viridiplantae</taxon>
        <taxon>Streptophyta</taxon>
        <taxon>Embryophyta</taxon>
        <taxon>Tracheophyta</taxon>
        <taxon>Spermatophyta</taxon>
        <taxon>Magnoliopsida</taxon>
        <taxon>eudicotyledons</taxon>
        <taxon>Gunneridae</taxon>
        <taxon>Pentapetalae</taxon>
        <taxon>asterids</taxon>
        <taxon>lamiids</taxon>
        <taxon>Lamiales</taxon>
        <taxon>Lamiaceae</taxon>
        <taxon>Nepetoideae</taxon>
        <taxon>Mentheae</taxon>
        <taxon>Salviinae</taxon>
        <taxon>Salvia</taxon>
        <taxon>Salvia subgen. Calosphace</taxon>
    </lineage>
</organism>
<reference evidence="8" key="1">
    <citation type="journal article" date="2017" name="Plant J.">
        <title>Biosynthesis of the psychotropic plant diterpene salvinorin A: Discovery and characterization of the Salvia divinorum clerodienyl diphosphate synthase.</title>
        <authorList>
            <person name="Pelot K.A."/>
            <person name="Mitchell R."/>
            <person name="Kwon M."/>
            <person name="Hagelthorn D.M."/>
            <person name="Wardman J.F."/>
            <person name="Chiang A."/>
            <person name="Bohlmann J."/>
            <person name="Ro D.K."/>
            <person name="Zerbe P."/>
        </authorList>
    </citation>
    <scope>NUCLEOTIDE SEQUENCE</scope>
</reference>
<evidence type="ECO:0000259" key="7">
    <source>
        <dbReference type="Pfam" id="PF03936"/>
    </source>
</evidence>
<dbReference type="GO" id="GO:0010333">
    <property type="term" value="F:terpene synthase activity"/>
    <property type="evidence" value="ECO:0007669"/>
    <property type="project" value="InterPro"/>
</dbReference>
<keyword evidence="3" id="KW-0479">Metal-binding</keyword>
<dbReference type="SUPFAM" id="SSF48576">
    <property type="entry name" value="Terpenoid synthases"/>
    <property type="match status" value="1"/>
</dbReference>
<dbReference type="GO" id="GO:0009686">
    <property type="term" value="P:gibberellin biosynthetic process"/>
    <property type="evidence" value="ECO:0007669"/>
    <property type="project" value="TreeGrafter"/>
</dbReference>
<dbReference type="GO" id="GO:0000287">
    <property type="term" value="F:magnesium ion binding"/>
    <property type="evidence" value="ECO:0007669"/>
    <property type="project" value="InterPro"/>
</dbReference>
<dbReference type="Pfam" id="PF01397">
    <property type="entry name" value="Terpene_synth"/>
    <property type="match status" value="1"/>
</dbReference>
<evidence type="ECO:0000256" key="2">
    <source>
        <dbReference type="ARBA" id="ARBA00006333"/>
    </source>
</evidence>
<evidence type="ECO:0000256" key="5">
    <source>
        <dbReference type="ARBA" id="ARBA00023239"/>
    </source>
</evidence>
<evidence type="ECO:0000256" key="4">
    <source>
        <dbReference type="ARBA" id="ARBA00022842"/>
    </source>
</evidence>
<protein>
    <submittedName>
        <fullName evidence="8">Kaurene synthase-like 2</fullName>
    </submittedName>
</protein>
<dbReference type="InterPro" id="IPR001906">
    <property type="entry name" value="Terpene_synth_N"/>
</dbReference>
<name>A0A1L3HRY9_SALDI</name>
<dbReference type="Gene3D" id="1.50.10.130">
    <property type="entry name" value="Terpene synthase, N-terminal domain"/>
    <property type="match status" value="1"/>
</dbReference>
<dbReference type="SUPFAM" id="SSF48239">
    <property type="entry name" value="Terpenoid cyclases/Protein prenyltransferases"/>
    <property type="match status" value="1"/>
</dbReference>
<evidence type="ECO:0000313" key="8">
    <source>
        <dbReference type="EMBL" id="APG42603.1"/>
    </source>
</evidence>
<dbReference type="GO" id="GO:0009507">
    <property type="term" value="C:chloroplast"/>
    <property type="evidence" value="ECO:0007669"/>
    <property type="project" value="TreeGrafter"/>
</dbReference>